<evidence type="ECO:0000256" key="1">
    <source>
        <dbReference type="ARBA" id="ARBA00004141"/>
    </source>
</evidence>
<feature type="transmembrane region" description="Helical" evidence="5">
    <location>
        <begin position="101"/>
        <end position="126"/>
    </location>
</feature>
<keyword evidence="4 5" id="KW-0472">Membrane</keyword>
<comment type="subcellular location">
    <subcellularLocation>
        <location evidence="1">Membrane</location>
        <topology evidence="1">Multi-pass membrane protein</topology>
    </subcellularLocation>
</comment>
<keyword evidence="7" id="KW-1185">Reference proteome</keyword>
<dbReference type="GO" id="GO:0009403">
    <property type="term" value="P:toxin biosynthetic process"/>
    <property type="evidence" value="ECO:0007669"/>
    <property type="project" value="InterPro"/>
</dbReference>
<keyword evidence="2 5" id="KW-0812">Transmembrane</keyword>
<comment type="caution">
    <text evidence="6">The sequence shown here is derived from an EMBL/GenBank/DDBJ whole genome shotgun (WGS) entry which is preliminary data.</text>
</comment>
<feature type="transmembrane region" description="Helical" evidence="5">
    <location>
        <begin position="64"/>
        <end position="89"/>
    </location>
</feature>
<dbReference type="Proteomes" id="UP000197535">
    <property type="component" value="Unassembled WGS sequence"/>
</dbReference>
<dbReference type="PANTHER" id="PTHR36926:SF1">
    <property type="entry name" value="COLICIN V PRODUCTION PROTEIN"/>
    <property type="match status" value="1"/>
</dbReference>
<gene>
    <name evidence="6" type="ORF">AYR66_05210</name>
</gene>
<dbReference type="AlphaFoldDB" id="A0A254TEK4"/>
<evidence type="ECO:0000256" key="4">
    <source>
        <dbReference type="ARBA" id="ARBA00023136"/>
    </source>
</evidence>
<evidence type="ECO:0000313" key="7">
    <source>
        <dbReference type="Proteomes" id="UP000197535"/>
    </source>
</evidence>
<sequence length="162" mass="17319">MTIFDYLVLFVLVCSVVISTLRGLVKEILSLLSWVVSFVVANAFGEDLAKLLPSMVPGSTTRLIIAFIALFIGVRLLMALLTMAIDAVIKASGLSLADRGLGGLFGLGRGMVIVLAAVLLCGMTAIPQQPFWKEALLSPLAETAARTVKPFLPGDFARHVQF</sequence>
<dbReference type="GO" id="GO:0016020">
    <property type="term" value="C:membrane"/>
    <property type="evidence" value="ECO:0007669"/>
    <property type="project" value="UniProtKB-SubCell"/>
</dbReference>
<evidence type="ECO:0000256" key="5">
    <source>
        <dbReference type="SAM" id="Phobius"/>
    </source>
</evidence>
<evidence type="ECO:0000256" key="3">
    <source>
        <dbReference type="ARBA" id="ARBA00022989"/>
    </source>
</evidence>
<feature type="transmembrane region" description="Helical" evidence="5">
    <location>
        <begin position="6"/>
        <end position="21"/>
    </location>
</feature>
<evidence type="ECO:0000313" key="6">
    <source>
        <dbReference type="EMBL" id="OWW18973.1"/>
    </source>
</evidence>
<dbReference type="InterPro" id="IPR003825">
    <property type="entry name" value="Colicin-V_CvpA"/>
</dbReference>
<dbReference type="RefSeq" id="WP_088705898.1">
    <property type="nucleotide sequence ID" value="NZ_LSTO01000001.1"/>
</dbReference>
<organism evidence="6 7">
    <name type="scientific">Noviherbaspirillum denitrificans</name>
    <dbReference type="NCBI Taxonomy" id="1968433"/>
    <lineage>
        <taxon>Bacteria</taxon>
        <taxon>Pseudomonadati</taxon>
        <taxon>Pseudomonadota</taxon>
        <taxon>Betaproteobacteria</taxon>
        <taxon>Burkholderiales</taxon>
        <taxon>Oxalobacteraceae</taxon>
        <taxon>Noviherbaspirillum</taxon>
    </lineage>
</organism>
<accession>A0A254TEK4</accession>
<protein>
    <submittedName>
        <fullName evidence="6">Colicin V production protein</fullName>
    </submittedName>
</protein>
<evidence type="ECO:0000256" key="2">
    <source>
        <dbReference type="ARBA" id="ARBA00022692"/>
    </source>
</evidence>
<keyword evidence="3 5" id="KW-1133">Transmembrane helix</keyword>
<dbReference type="InterPro" id="IPR052719">
    <property type="entry name" value="CvpA-like"/>
</dbReference>
<dbReference type="EMBL" id="LSTO01000001">
    <property type="protein sequence ID" value="OWW18973.1"/>
    <property type="molecule type" value="Genomic_DNA"/>
</dbReference>
<dbReference type="PANTHER" id="PTHR36926">
    <property type="entry name" value="COLICIN V PRODUCTION PROTEIN"/>
    <property type="match status" value="1"/>
</dbReference>
<proteinExistence type="predicted"/>
<dbReference type="Pfam" id="PF02674">
    <property type="entry name" value="Colicin_V"/>
    <property type="match status" value="1"/>
</dbReference>
<name>A0A254TEK4_9BURK</name>
<reference evidence="6 7" key="1">
    <citation type="submission" date="2016-02" db="EMBL/GenBank/DDBJ databases">
        <authorList>
            <person name="Wen L."/>
            <person name="He K."/>
            <person name="Yang H."/>
        </authorList>
    </citation>
    <scope>NUCLEOTIDE SEQUENCE [LARGE SCALE GENOMIC DNA]</scope>
    <source>
        <strain evidence="6 7">TSA40</strain>
    </source>
</reference>
<dbReference type="OrthoDB" id="9810601at2"/>